<feature type="compositionally biased region" description="Low complexity" evidence="1">
    <location>
        <begin position="140"/>
        <end position="159"/>
    </location>
</feature>
<proteinExistence type="predicted"/>
<dbReference type="Proteomes" id="UP000796761">
    <property type="component" value="Unassembled WGS sequence"/>
</dbReference>
<feature type="compositionally biased region" description="Basic and acidic residues" evidence="1">
    <location>
        <begin position="223"/>
        <end position="234"/>
    </location>
</feature>
<reference evidence="2" key="1">
    <citation type="submission" date="2019-04" db="EMBL/GenBank/DDBJ databases">
        <title>Genome assembly of Zosterops borbonicus 15179.</title>
        <authorList>
            <person name="Leroy T."/>
            <person name="Anselmetti Y."/>
            <person name="Tilak M.-K."/>
            <person name="Nabholz B."/>
        </authorList>
    </citation>
    <scope>NUCLEOTIDE SEQUENCE</scope>
    <source>
        <strain evidence="2">HGM_15179</strain>
        <tissue evidence="2">Muscle</tissue>
    </source>
</reference>
<keyword evidence="3" id="KW-1185">Reference proteome</keyword>
<evidence type="ECO:0000313" key="2">
    <source>
        <dbReference type="EMBL" id="TRZ06498.1"/>
    </source>
</evidence>
<sequence length="405" mass="40899">DPLGFGDPPQDGPGEAQGRLSPPLWSPLPTGAPPKPLAPGQPWIEPLPPFEDAASPEPSPSDSGVELSGDSGACSQRSSPDGGLAPPTPGMAPPTPGLAPPTPGLAPPTPGLVPPTPGLAPPTSSLPAPGLAPPTPAMAPPTSSLAPPTPGLATPTPTVATPPKPPPGGAPEAPPEGRSRLPRPRQEPQVCGAPPVAPPGPIGTERSQRTRNPPELWGPPQGHDGDPRPRERGEGLPPPSGGSDGLSAAPRDWDLLPGGAPETPPNRPPDPKGPPRDPPRDPPGPGQRQVPEICYGGATTPGQVPPPAVEPPPGSSSGSFRPGTPSMTPYRPVLVAGAGLPLPPLKGPFLDFPELAKLGGPGGVLYPPPPFLYGPFCPDPPVLQVRQELTPPSEFYGQGQSSFQQ</sequence>
<dbReference type="OrthoDB" id="1939715at2759"/>
<feature type="compositionally biased region" description="Pro residues" evidence="1">
    <location>
        <begin position="86"/>
        <end position="120"/>
    </location>
</feature>
<dbReference type="EMBL" id="SWJQ01002454">
    <property type="protein sequence ID" value="TRZ06498.1"/>
    <property type="molecule type" value="Genomic_DNA"/>
</dbReference>
<feature type="region of interest" description="Disordered" evidence="1">
    <location>
        <begin position="1"/>
        <end position="328"/>
    </location>
</feature>
<evidence type="ECO:0000313" key="3">
    <source>
        <dbReference type="Proteomes" id="UP000796761"/>
    </source>
</evidence>
<evidence type="ECO:0000256" key="1">
    <source>
        <dbReference type="SAM" id="MobiDB-lite"/>
    </source>
</evidence>
<feature type="compositionally biased region" description="Low complexity" evidence="1">
    <location>
        <begin position="50"/>
        <end position="63"/>
    </location>
</feature>
<feature type="compositionally biased region" description="Pro residues" evidence="1">
    <location>
        <begin position="303"/>
        <end position="314"/>
    </location>
</feature>
<organism evidence="2 3">
    <name type="scientific">Zosterops borbonicus</name>
    <dbReference type="NCBI Taxonomy" id="364589"/>
    <lineage>
        <taxon>Eukaryota</taxon>
        <taxon>Metazoa</taxon>
        <taxon>Chordata</taxon>
        <taxon>Craniata</taxon>
        <taxon>Vertebrata</taxon>
        <taxon>Euteleostomi</taxon>
        <taxon>Archelosauria</taxon>
        <taxon>Archosauria</taxon>
        <taxon>Dinosauria</taxon>
        <taxon>Saurischia</taxon>
        <taxon>Theropoda</taxon>
        <taxon>Coelurosauria</taxon>
        <taxon>Aves</taxon>
        <taxon>Neognathae</taxon>
        <taxon>Neoaves</taxon>
        <taxon>Telluraves</taxon>
        <taxon>Australaves</taxon>
        <taxon>Passeriformes</taxon>
        <taxon>Sylvioidea</taxon>
        <taxon>Zosteropidae</taxon>
        <taxon>Zosterops</taxon>
    </lineage>
</organism>
<protein>
    <submittedName>
        <fullName evidence="2">Uncharacterized protein</fullName>
    </submittedName>
</protein>
<dbReference type="AlphaFoldDB" id="A0A8K1D6L6"/>
<feature type="compositionally biased region" description="Basic and acidic residues" evidence="1">
    <location>
        <begin position="269"/>
        <end position="280"/>
    </location>
</feature>
<feature type="compositionally biased region" description="Pro residues" evidence="1">
    <location>
        <begin position="160"/>
        <end position="174"/>
    </location>
</feature>
<feature type="compositionally biased region" description="Pro residues" evidence="1">
    <location>
        <begin position="130"/>
        <end position="139"/>
    </location>
</feature>
<comment type="caution">
    <text evidence="2">The sequence shown here is derived from an EMBL/GenBank/DDBJ whole genome shotgun (WGS) entry which is preliminary data.</text>
</comment>
<feature type="non-terminal residue" evidence="2">
    <location>
        <position position="405"/>
    </location>
</feature>
<gene>
    <name evidence="2" type="ORF">HGM15179_020609</name>
</gene>
<feature type="compositionally biased region" description="Pro residues" evidence="1">
    <location>
        <begin position="24"/>
        <end position="49"/>
    </location>
</feature>
<accession>A0A8K1D6L6</accession>
<feature type="compositionally biased region" description="Low complexity" evidence="1">
    <location>
        <begin position="315"/>
        <end position="328"/>
    </location>
</feature>
<feature type="non-terminal residue" evidence="2">
    <location>
        <position position="1"/>
    </location>
</feature>
<name>A0A8K1D6L6_9PASS</name>
<dbReference type="PRINTS" id="PR01217">
    <property type="entry name" value="PRICHEXTENSN"/>
</dbReference>